<sequence>MRRVRRARRRANRSVKAYEHRLIGTRANVMRKDITFHLAASQIAFGKNRTCLVLSRIDHVREYLLEAVQRIVDHLVRIRERRVEAAARKRHNAVCHIGRAHALHGLLAPRHHVLVL</sequence>
<dbReference type="EMBL" id="VSSQ01063593">
    <property type="protein sequence ID" value="MPN16607.1"/>
    <property type="molecule type" value="Genomic_DNA"/>
</dbReference>
<gene>
    <name evidence="1" type="ORF">SDC9_163952</name>
</gene>
<comment type="caution">
    <text evidence="1">The sequence shown here is derived from an EMBL/GenBank/DDBJ whole genome shotgun (WGS) entry which is preliminary data.</text>
</comment>
<organism evidence="1">
    <name type="scientific">bioreactor metagenome</name>
    <dbReference type="NCBI Taxonomy" id="1076179"/>
    <lineage>
        <taxon>unclassified sequences</taxon>
        <taxon>metagenomes</taxon>
        <taxon>ecological metagenomes</taxon>
    </lineage>
</organism>
<dbReference type="AlphaFoldDB" id="A0A645FQA2"/>
<evidence type="ECO:0000313" key="1">
    <source>
        <dbReference type="EMBL" id="MPN16607.1"/>
    </source>
</evidence>
<name>A0A645FQA2_9ZZZZ</name>
<reference evidence="1" key="1">
    <citation type="submission" date="2019-08" db="EMBL/GenBank/DDBJ databases">
        <authorList>
            <person name="Kucharzyk K."/>
            <person name="Murdoch R.W."/>
            <person name="Higgins S."/>
            <person name="Loffler F."/>
        </authorList>
    </citation>
    <scope>NUCLEOTIDE SEQUENCE</scope>
</reference>
<proteinExistence type="predicted"/>
<accession>A0A645FQA2</accession>
<protein>
    <submittedName>
        <fullName evidence="1">Uncharacterized protein</fullName>
    </submittedName>
</protein>